<sequence>MPLYEFRCGECQSVSEFRMKMSDPNPSICPECGAESLTKIMSAAAFHLKGGGWYSEGYDGKSNKSKKDEKADSSSSTKAEDKSPTPSSESKPKEAKPAKSTSSESKAGAT</sequence>
<reference evidence="4" key="1">
    <citation type="submission" date="2017-04" db="EMBL/GenBank/DDBJ databases">
        <authorList>
            <person name="Varghese N."/>
            <person name="Submissions S."/>
        </authorList>
    </citation>
    <scope>NUCLEOTIDE SEQUENCE [LARGE SCALE GENOMIC DNA]</scope>
    <source>
        <strain evidence="4">RKEM611</strain>
    </source>
</reference>
<feature type="compositionally biased region" description="Low complexity" evidence="1">
    <location>
        <begin position="98"/>
        <end position="110"/>
    </location>
</feature>
<dbReference type="InterPro" id="IPR013429">
    <property type="entry name" value="Regulatory_FmdB_Zinc_ribbon"/>
</dbReference>
<dbReference type="Pfam" id="PF09723">
    <property type="entry name" value="Zn_ribbon_8"/>
    <property type="match status" value="1"/>
</dbReference>
<accession>A0A1Y6BCD7</accession>
<keyword evidence="4" id="KW-1185">Reference proteome</keyword>
<feature type="compositionally biased region" description="Basic and acidic residues" evidence="1">
    <location>
        <begin position="58"/>
        <end position="83"/>
    </location>
</feature>
<dbReference type="EMBL" id="FWZT01000002">
    <property type="protein sequence ID" value="SME96844.1"/>
    <property type="molecule type" value="Genomic_DNA"/>
</dbReference>
<dbReference type="Proteomes" id="UP000192907">
    <property type="component" value="Unassembled WGS sequence"/>
</dbReference>
<dbReference type="PANTHER" id="PTHR34404">
    <property type="entry name" value="REGULATORY PROTEIN, FMDB FAMILY"/>
    <property type="match status" value="1"/>
</dbReference>
<feature type="domain" description="Putative regulatory protein FmdB zinc ribbon" evidence="2">
    <location>
        <begin position="1"/>
        <end position="42"/>
    </location>
</feature>
<dbReference type="PANTHER" id="PTHR34404:SF2">
    <property type="entry name" value="CONSERVED SERINE RICH PROTEIN"/>
    <property type="match status" value="1"/>
</dbReference>
<dbReference type="NCBIfam" id="TIGR02605">
    <property type="entry name" value="CxxC_CxxC_SSSS"/>
    <property type="match status" value="1"/>
</dbReference>
<dbReference type="SMART" id="SM00834">
    <property type="entry name" value="CxxC_CXXC_SSSS"/>
    <property type="match status" value="1"/>
</dbReference>
<gene>
    <name evidence="3" type="ORF">SAMN06296036_102316</name>
</gene>
<evidence type="ECO:0000313" key="4">
    <source>
        <dbReference type="Proteomes" id="UP000192907"/>
    </source>
</evidence>
<dbReference type="RefSeq" id="WP_132315146.1">
    <property type="nucleotide sequence ID" value="NZ_FWZT01000002.1"/>
</dbReference>
<organism evidence="3 4">
    <name type="scientific">Pseudobacteriovorax antillogorgiicola</name>
    <dbReference type="NCBI Taxonomy" id="1513793"/>
    <lineage>
        <taxon>Bacteria</taxon>
        <taxon>Pseudomonadati</taxon>
        <taxon>Bdellovibrionota</taxon>
        <taxon>Oligoflexia</taxon>
        <taxon>Oligoflexales</taxon>
        <taxon>Pseudobacteriovoracaceae</taxon>
        <taxon>Pseudobacteriovorax</taxon>
    </lineage>
</organism>
<dbReference type="OrthoDB" id="9813321at2"/>
<protein>
    <submittedName>
        <fullName evidence="3">Putative regulatory protein, FmdB family</fullName>
    </submittedName>
</protein>
<name>A0A1Y6BCD7_9BACT</name>
<feature type="region of interest" description="Disordered" evidence="1">
    <location>
        <begin position="57"/>
        <end position="110"/>
    </location>
</feature>
<proteinExistence type="predicted"/>
<dbReference type="AlphaFoldDB" id="A0A1Y6BCD7"/>
<evidence type="ECO:0000313" key="3">
    <source>
        <dbReference type="EMBL" id="SME96844.1"/>
    </source>
</evidence>
<evidence type="ECO:0000259" key="2">
    <source>
        <dbReference type="SMART" id="SM00834"/>
    </source>
</evidence>
<dbReference type="STRING" id="1513793.SAMN06296036_102316"/>
<evidence type="ECO:0000256" key="1">
    <source>
        <dbReference type="SAM" id="MobiDB-lite"/>
    </source>
</evidence>